<feature type="transmembrane region" description="Helical" evidence="2">
    <location>
        <begin position="41"/>
        <end position="59"/>
    </location>
</feature>
<keyword evidence="2" id="KW-0472">Membrane</keyword>
<dbReference type="EMBL" id="JBHRZS010000007">
    <property type="protein sequence ID" value="MFC3881767.1"/>
    <property type="molecule type" value="Genomic_DNA"/>
</dbReference>
<gene>
    <name evidence="3" type="ORF">ACFOSV_16345</name>
</gene>
<protein>
    <recommendedName>
        <fullName evidence="5">Tryptophan-rich sensory protein</fullName>
    </recommendedName>
</protein>
<reference evidence="4" key="1">
    <citation type="journal article" date="2019" name="Int. J. Syst. Evol. Microbiol.">
        <title>The Global Catalogue of Microorganisms (GCM) 10K type strain sequencing project: providing services to taxonomists for standard genome sequencing and annotation.</title>
        <authorList>
            <consortium name="The Broad Institute Genomics Platform"/>
            <consortium name="The Broad Institute Genome Sequencing Center for Infectious Disease"/>
            <person name="Wu L."/>
            <person name="Ma J."/>
        </authorList>
    </citation>
    <scope>NUCLEOTIDE SEQUENCE [LARGE SCALE GENOMIC DNA]</scope>
    <source>
        <strain evidence="4">CCUG 60523</strain>
    </source>
</reference>
<evidence type="ECO:0008006" key="5">
    <source>
        <dbReference type="Google" id="ProtNLM"/>
    </source>
</evidence>
<feature type="region of interest" description="Disordered" evidence="1">
    <location>
        <begin position="460"/>
        <end position="520"/>
    </location>
</feature>
<keyword evidence="4" id="KW-1185">Reference proteome</keyword>
<proteinExistence type="predicted"/>
<dbReference type="RefSeq" id="WP_377907117.1">
    <property type="nucleotide sequence ID" value="NZ_JBHRZS010000007.1"/>
</dbReference>
<evidence type="ECO:0000313" key="3">
    <source>
        <dbReference type="EMBL" id="MFC3881767.1"/>
    </source>
</evidence>
<keyword evidence="2" id="KW-0812">Transmembrane</keyword>
<feature type="transmembrane region" description="Helical" evidence="2">
    <location>
        <begin position="119"/>
        <end position="139"/>
    </location>
</feature>
<evidence type="ECO:0000313" key="4">
    <source>
        <dbReference type="Proteomes" id="UP001595805"/>
    </source>
</evidence>
<organism evidence="3 4">
    <name type="scientific">Algoriphagus namhaensis</name>
    <dbReference type="NCBI Taxonomy" id="915353"/>
    <lineage>
        <taxon>Bacteria</taxon>
        <taxon>Pseudomonadati</taxon>
        <taxon>Bacteroidota</taxon>
        <taxon>Cytophagia</taxon>
        <taxon>Cytophagales</taxon>
        <taxon>Cyclobacteriaceae</taxon>
        <taxon>Algoriphagus</taxon>
    </lineage>
</organism>
<evidence type="ECO:0000256" key="1">
    <source>
        <dbReference type="SAM" id="MobiDB-lite"/>
    </source>
</evidence>
<feature type="transmembrane region" description="Helical" evidence="2">
    <location>
        <begin position="15"/>
        <end position="35"/>
    </location>
</feature>
<comment type="caution">
    <text evidence="3">The sequence shown here is derived from an EMBL/GenBank/DDBJ whole genome shotgun (WGS) entry which is preliminary data.</text>
</comment>
<accession>A0ABV8AW28</accession>
<keyword evidence="2" id="KW-1133">Transmembrane helix</keyword>
<evidence type="ECO:0000256" key="2">
    <source>
        <dbReference type="SAM" id="Phobius"/>
    </source>
</evidence>
<dbReference type="Proteomes" id="UP001595805">
    <property type="component" value="Unassembled WGS sequence"/>
</dbReference>
<feature type="compositionally biased region" description="Basic and acidic residues" evidence="1">
    <location>
        <begin position="502"/>
        <end position="513"/>
    </location>
</feature>
<sequence>MNSLQNHIARIEKQILGMILLKSLLIGLSLFGLILSFGISMFWALFFGILFAFASLYILNGFANHRKAAISHLHQHVKGLEFSLELLSKTELNVAEQLQLARVEKQVAAQPAGLDFRKVAPFFLLLLIPLISFGVSLLIPEKENAELLRERENLIFLPDSLSEETVVLESISLKITPPSYSGIPESTQNSLQVSALKGSRLSWEIQFSVLDLQVFLFNSLGDSLAFERNVDQFNLADQLNASGIYAIQAYRDDVKVYESAFFKIEAIEDLAPIIVPTEKELYAYHFHQDGSNKKVEAELSDDFLVREVYLVATLARGSGENVKFRETRIPIGKKNFKSAQLAVNLDLEALDFKPGDELYYYWAAIDNKRPEANLSRSDTYFLNFVDSTGMNEEQLMGMAIHVMPDYFRSQRQIIIDTEKLITSKKSIAERAFNVTSNEIGYDQKLLRLRYGQYLGEEFENSAGGAQPEEGDPEDLLAGFRHDHDHEDEGEGLAKQTPAVEQEEAHESHEHDDDGGLSGILDSYIHNHEDEEMNTFYEASTKNMLKMALEQMWSSELYLRLFEPEKALPFQQKALEYLKTVQQKSRVYVKRTGYDPPPIKEEEKRLSGELEKLESVIRKEQIAREKEIAPLVAEVLGLLPKAELSDEEIRKIQQLGQLWTERMQYSGLSDWSVLLHLQELSTGIITDEGLSELYQKLHPLLATNQQLDASFLAKKELQKAFWAKFN</sequence>
<name>A0ABV8AW28_9BACT</name>